<keyword evidence="2 10" id="KW-0285">Flavoprotein</keyword>
<dbReference type="InterPro" id="IPR023753">
    <property type="entry name" value="FAD/NAD-binding_dom"/>
</dbReference>
<name>A0A0J9SPB8_PLAV1</name>
<evidence type="ECO:0000256" key="8">
    <source>
        <dbReference type="PIRSR" id="PIRSR000350-3"/>
    </source>
</evidence>
<dbReference type="GO" id="GO:0004362">
    <property type="term" value="F:glutathione-disulfide reductase (NADPH) activity"/>
    <property type="evidence" value="ECO:0007669"/>
    <property type="project" value="TreeGrafter"/>
</dbReference>
<dbReference type="FunFam" id="3.50.50.60:FF:000277">
    <property type="entry name" value="Glutathione reductase"/>
    <property type="match status" value="1"/>
</dbReference>
<dbReference type="EMBL" id="KQ234875">
    <property type="protein sequence ID" value="KMZ83827.1"/>
    <property type="molecule type" value="Genomic_DNA"/>
</dbReference>
<feature type="signal peptide" evidence="11">
    <location>
        <begin position="1"/>
        <end position="25"/>
    </location>
</feature>
<dbReference type="PANTHER" id="PTHR42737">
    <property type="entry name" value="GLUTATHIONE REDUCTASE"/>
    <property type="match status" value="1"/>
</dbReference>
<dbReference type="GO" id="GO:0050660">
    <property type="term" value="F:flavin adenine dinucleotide binding"/>
    <property type="evidence" value="ECO:0007669"/>
    <property type="project" value="InterPro"/>
</dbReference>
<comment type="cofactor">
    <cofactor evidence="8">
        <name>FAD</name>
        <dbReference type="ChEBI" id="CHEBI:57692"/>
    </cofactor>
    <text evidence="8">Binds 1 FAD per subunit.</text>
</comment>
<gene>
    <name evidence="14" type="ORF">PVBG_00907</name>
</gene>
<accession>A0A0J9SPB8</accession>
<dbReference type="GO" id="GO:0005829">
    <property type="term" value="C:cytosol"/>
    <property type="evidence" value="ECO:0007669"/>
    <property type="project" value="TreeGrafter"/>
</dbReference>
<dbReference type="InterPro" id="IPR046952">
    <property type="entry name" value="GSHR/TRXR-like"/>
</dbReference>
<evidence type="ECO:0000256" key="3">
    <source>
        <dbReference type="ARBA" id="ARBA00022827"/>
    </source>
</evidence>
<evidence type="ECO:0000313" key="14">
    <source>
        <dbReference type="EMBL" id="KMZ83827.1"/>
    </source>
</evidence>
<dbReference type="SUPFAM" id="SSF51905">
    <property type="entry name" value="FAD/NAD(P)-binding domain"/>
    <property type="match status" value="1"/>
</dbReference>
<organism evidence="14 15">
    <name type="scientific">Plasmodium vivax (strain Brazil I)</name>
    <dbReference type="NCBI Taxonomy" id="1033975"/>
    <lineage>
        <taxon>Eukaryota</taxon>
        <taxon>Sar</taxon>
        <taxon>Alveolata</taxon>
        <taxon>Apicomplexa</taxon>
        <taxon>Aconoidasida</taxon>
        <taxon>Haemosporida</taxon>
        <taxon>Plasmodiidae</taxon>
        <taxon>Plasmodium</taxon>
        <taxon>Plasmodium (Plasmodium)</taxon>
    </lineage>
</organism>
<dbReference type="InterPro" id="IPR004099">
    <property type="entry name" value="Pyr_nucl-diS_OxRdtase_dimer"/>
</dbReference>
<keyword evidence="3 8" id="KW-0274">FAD</keyword>
<dbReference type="InterPro" id="IPR001100">
    <property type="entry name" value="Pyr_nuc-diS_OxRdtase"/>
</dbReference>
<dbReference type="InterPro" id="IPR012999">
    <property type="entry name" value="Pyr_OxRdtase_I_AS"/>
</dbReference>
<dbReference type="GO" id="GO:0034599">
    <property type="term" value="P:cellular response to oxidative stress"/>
    <property type="evidence" value="ECO:0007669"/>
    <property type="project" value="TreeGrafter"/>
</dbReference>
<evidence type="ECO:0000256" key="1">
    <source>
        <dbReference type="ARBA" id="ARBA00007532"/>
    </source>
</evidence>
<feature type="domain" description="Pyridine nucleotide-disulphide oxidoreductase dimerisation" evidence="12">
    <location>
        <begin position="444"/>
        <end position="558"/>
    </location>
</feature>
<dbReference type="GO" id="GO:0006749">
    <property type="term" value="P:glutathione metabolic process"/>
    <property type="evidence" value="ECO:0007669"/>
    <property type="project" value="TreeGrafter"/>
</dbReference>
<dbReference type="PANTHER" id="PTHR42737:SF2">
    <property type="entry name" value="GLUTATHIONE REDUCTASE"/>
    <property type="match status" value="1"/>
</dbReference>
<feature type="chain" id="PRO_5005322544" evidence="11">
    <location>
        <begin position="26"/>
        <end position="563"/>
    </location>
</feature>
<evidence type="ECO:0000259" key="12">
    <source>
        <dbReference type="Pfam" id="PF02852"/>
    </source>
</evidence>
<feature type="binding site" evidence="8">
    <location>
        <position position="335"/>
    </location>
    <ligand>
        <name>NAD(+)</name>
        <dbReference type="ChEBI" id="CHEBI:57540"/>
    </ligand>
</feature>
<feature type="binding site" evidence="8">
    <location>
        <position position="95"/>
    </location>
    <ligand>
        <name>FAD</name>
        <dbReference type="ChEBI" id="CHEBI:57692"/>
    </ligand>
</feature>
<dbReference type="PRINTS" id="PR00411">
    <property type="entry name" value="PNDRDTASEI"/>
</dbReference>
<reference evidence="14 15" key="1">
    <citation type="submission" date="2011-08" db="EMBL/GenBank/DDBJ databases">
        <title>The Genome Sequence of Plasmodium vivax Brazil I.</title>
        <authorList>
            <consortium name="The Broad Institute Genome Sequencing Platform"/>
            <consortium name="The Broad Institute Genome Sequencing Center for Infectious Disease"/>
            <person name="Neafsey D."/>
            <person name="Carlton J."/>
            <person name="Barnwell J."/>
            <person name="Collins W."/>
            <person name="Escalante A."/>
            <person name="Mullikin J."/>
            <person name="Saul A."/>
            <person name="Guigo R."/>
            <person name="Camara F."/>
            <person name="Young S.K."/>
            <person name="Zeng Q."/>
            <person name="Gargeya S."/>
            <person name="Fitzgerald M."/>
            <person name="Haas B."/>
            <person name="Abouelleil A."/>
            <person name="Alvarado L."/>
            <person name="Arachchi H.M."/>
            <person name="Berlin A."/>
            <person name="Brown A."/>
            <person name="Chapman S.B."/>
            <person name="Chen Z."/>
            <person name="Dunbar C."/>
            <person name="Freedman E."/>
            <person name="Gearin G."/>
            <person name="Gellesch M."/>
            <person name="Goldberg J."/>
            <person name="Griggs A."/>
            <person name="Gujja S."/>
            <person name="Heiman D."/>
            <person name="Howarth C."/>
            <person name="Larson L."/>
            <person name="Lui A."/>
            <person name="MacDonald P.J.P."/>
            <person name="Montmayeur A."/>
            <person name="Murphy C."/>
            <person name="Neiman D."/>
            <person name="Pearson M."/>
            <person name="Priest M."/>
            <person name="Roberts A."/>
            <person name="Saif S."/>
            <person name="Shea T."/>
            <person name="Shenoy N."/>
            <person name="Sisk P."/>
            <person name="Stolte C."/>
            <person name="Sykes S."/>
            <person name="Wortman J."/>
            <person name="Nusbaum C."/>
            <person name="Birren B."/>
        </authorList>
    </citation>
    <scope>NUCLEOTIDE SEQUENCE [LARGE SCALE GENOMIC DNA]</scope>
    <source>
        <strain evidence="14 15">Brazil I</strain>
    </source>
</reference>
<protein>
    <submittedName>
        <fullName evidence="14">Glutathione reductase</fullName>
    </submittedName>
</protein>
<dbReference type="GO" id="GO:0005739">
    <property type="term" value="C:mitochondrion"/>
    <property type="evidence" value="ECO:0007669"/>
    <property type="project" value="TreeGrafter"/>
</dbReference>
<dbReference type="InterPro" id="IPR016156">
    <property type="entry name" value="FAD/NAD-linked_Rdtase_dimer_sf"/>
</dbReference>
<dbReference type="Gene3D" id="3.30.390.30">
    <property type="match status" value="1"/>
</dbReference>
<keyword evidence="8" id="KW-0520">NAD</keyword>
<comment type="similarity">
    <text evidence="1 10">Belongs to the class-I pyridine nucleotide-disulfide oxidoreductase family.</text>
</comment>
<dbReference type="Pfam" id="PF07992">
    <property type="entry name" value="Pyr_redox_2"/>
    <property type="match status" value="1"/>
</dbReference>
<keyword evidence="6 10" id="KW-0676">Redox-active center</keyword>
<evidence type="ECO:0000313" key="15">
    <source>
        <dbReference type="Proteomes" id="UP000053327"/>
    </source>
</evidence>
<feature type="binding site" evidence="8">
    <location>
        <position position="375"/>
    </location>
    <ligand>
        <name>FAD</name>
        <dbReference type="ChEBI" id="CHEBI:57692"/>
    </ligand>
</feature>
<feature type="active site" description="Proton acceptor" evidence="7">
    <location>
        <position position="548"/>
    </location>
</feature>
<dbReference type="AlphaFoldDB" id="A0A0J9SPB8"/>
<dbReference type="SUPFAM" id="SSF55424">
    <property type="entry name" value="FAD/NAD-linked reductases, dimerisation (C-terminal) domain"/>
    <property type="match status" value="1"/>
</dbReference>
<proteinExistence type="inferred from homology"/>
<dbReference type="PRINTS" id="PR00368">
    <property type="entry name" value="FADPNR"/>
</dbReference>
<dbReference type="Proteomes" id="UP000053327">
    <property type="component" value="Unassembled WGS sequence"/>
</dbReference>
<evidence type="ECO:0000256" key="6">
    <source>
        <dbReference type="ARBA" id="ARBA00023284"/>
    </source>
</evidence>
<dbReference type="PROSITE" id="PS00076">
    <property type="entry name" value="PYRIDINE_REDOX_1"/>
    <property type="match status" value="1"/>
</dbReference>
<evidence type="ECO:0000256" key="9">
    <source>
        <dbReference type="PIRSR" id="PIRSR000350-4"/>
    </source>
</evidence>
<keyword evidence="8" id="KW-0547">Nucleotide-binding</keyword>
<feature type="disulfide bond" description="Redox-active" evidence="9">
    <location>
        <begin position="86"/>
        <end position="91"/>
    </location>
</feature>
<evidence type="ECO:0000256" key="5">
    <source>
        <dbReference type="ARBA" id="ARBA00023157"/>
    </source>
</evidence>
<evidence type="ECO:0000259" key="13">
    <source>
        <dbReference type="Pfam" id="PF07992"/>
    </source>
</evidence>
<dbReference type="OrthoDB" id="5956163at2759"/>
<evidence type="ECO:0000256" key="7">
    <source>
        <dbReference type="PIRSR" id="PIRSR000350-2"/>
    </source>
</evidence>
<dbReference type="Gene3D" id="3.50.50.60">
    <property type="entry name" value="FAD/NAD(P)-binding domain"/>
    <property type="match status" value="2"/>
</dbReference>
<keyword evidence="11" id="KW-0732">Signal</keyword>
<evidence type="ECO:0000256" key="11">
    <source>
        <dbReference type="SAM" id="SignalP"/>
    </source>
</evidence>
<dbReference type="InterPro" id="IPR036188">
    <property type="entry name" value="FAD/NAD-bd_sf"/>
</dbReference>
<evidence type="ECO:0000256" key="10">
    <source>
        <dbReference type="RuleBase" id="RU003691"/>
    </source>
</evidence>
<keyword evidence="5" id="KW-1015">Disulfide bond</keyword>
<evidence type="ECO:0000256" key="2">
    <source>
        <dbReference type="ARBA" id="ARBA00022630"/>
    </source>
</evidence>
<feature type="domain" description="FAD/NAD(P)-binding" evidence="13">
    <location>
        <begin position="49"/>
        <end position="382"/>
    </location>
</feature>
<keyword evidence="4 10" id="KW-0560">Oxidoreductase</keyword>
<sequence>MRQLSYFHFLLFFALLNPSIKLIRSFSFYHNLEASSAPTHLKKKPRMVYDLIVIGGGSGGMAAARRAARNKAKVALVEKAYLGGTCVNVGCVPKKIMFNAASIHDILENSRHYGFDTQFSFNLPLLVERRDKYIRRLNDIYRQNLKKDNVEYFEGKASLLSENQVLIKKVSQVDGEADGVADDEAASDGVSAGVSAEENDQVIEGKNILIAVGNKPIFPDVKGVEHTISSDDFFKIKEAKRIGIIGSGYIAVELINVVRRLGIESYIFARGNRLLRKFDETVINELENDMKKNNINIITHANVEEIEKVKEKNLTIYLSDGRKYEHFDYVIYCVGRSPNTKDLNLEALNIKTQKDYILVDDNQRTSVKHIYAVGDCCMVKKNQEIEDLNLLKLYNEEPYLKKKENTSGESYYNVQLTPVAINAGRLLADRLFMNKSRKTNYKLIPSVIFSHPPIGTIGFSEQEAIDIYGKENVKVYESRFTNLFFSVYDMDPAQKEKTYLKLVCVGKEELIKGLHIVGLNADEIIQGFAVALKMNATKRDFDETIPIHPTAAEEFLTMQPWMK</sequence>
<dbReference type="PIRSF" id="PIRSF000350">
    <property type="entry name" value="Mercury_reductase_MerA"/>
    <property type="match status" value="1"/>
</dbReference>
<dbReference type="GO" id="GO:0045454">
    <property type="term" value="P:cell redox homeostasis"/>
    <property type="evidence" value="ECO:0007669"/>
    <property type="project" value="InterPro"/>
</dbReference>
<feature type="binding site" evidence="8">
    <location>
        <begin position="246"/>
        <end position="253"/>
    </location>
    <ligand>
        <name>NAD(+)</name>
        <dbReference type="ChEBI" id="CHEBI:57540"/>
    </ligand>
</feature>
<evidence type="ECO:0000256" key="4">
    <source>
        <dbReference type="ARBA" id="ARBA00023002"/>
    </source>
</evidence>
<dbReference type="Pfam" id="PF02852">
    <property type="entry name" value="Pyr_redox_dim"/>
    <property type="match status" value="1"/>
</dbReference>